<evidence type="ECO:0000256" key="1">
    <source>
        <dbReference type="ARBA" id="ARBA00009981"/>
    </source>
</evidence>
<proteinExistence type="inferred from homology"/>
<dbReference type="InterPro" id="IPR006442">
    <property type="entry name" value="Antitoxin_Phd/YefM"/>
</dbReference>
<name>A0A285R5H1_9PROT</name>
<sequence length="84" mass="9294">MQVLPYSRARQAFADLMKAANTDHTPFHITQKSGDDVVIISKADYDAMQETMHLLSSPANAHRLNRSIAELEAGNGVERALVEE</sequence>
<dbReference type="Pfam" id="PF02604">
    <property type="entry name" value="PhdYeFM_antitox"/>
    <property type="match status" value="1"/>
</dbReference>
<dbReference type="InterPro" id="IPR051405">
    <property type="entry name" value="phD/YefM_antitoxin"/>
</dbReference>
<comment type="function">
    <text evidence="2">Antitoxin component of a type II toxin-antitoxin (TA) system.</text>
</comment>
<dbReference type="Gene3D" id="3.40.1620.10">
    <property type="entry name" value="YefM-like domain"/>
    <property type="match status" value="1"/>
</dbReference>
<dbReference type="SUPFAM" id="SSF143120">
    <property type="entry name" value="YefM-like"/>
    <property type="match status" value="1"/>
</dbReference>
<dbReference type="Proteomes" id="UP000219068">
    <property type="component" value="Unassembled WGS sequence"/>
</dbReference>
<dbReference type="RefSeq" id="WP_097050083.1">
    <property type="nucleotide sequence ID" value="NZ_OBMM01000001.1"/>
</dbReference>
<dbReference type="InterPro" id="IPR036165">
    <property type="entry name" value="YefM-like_sf"/>
</dbReference>
<dbReference type="PANTHER" id="PTHR33713">
    <property type="entry name" value="ANTITOXIN YAFN-RELATED"/>
    <property type="match status" value="1"/>
</dbReference>
<gene>
    <name evidence="3" type="ORF">SAMN05428964_10128</name>
</gene>
<dbReference type="PANTHER" id="PTHR33713:SF6">
    <property type="entry name" value="ANTITOXIN YEFM"/>
    <property type="match status" value="1"/>
</dbReference>
<reference evidence="3 4" key="1">
    <citation type="submission" date="2017-08" db="EMBL/GenBank/DDBJ databases">
        <authorList>
            <person name="de Groot N.N."/>
        </authorList>
    </citation>
    <scope>NUCLEOTIDE SEQUENCE [LARGE SCALE GENOMIC DNA]</scope>
    <source>
        <strain evidence="3 4">USBA 78</strain>
    </source>
</reference>
<dbReference type="EMBL" id="OBMM01000001">
    <property type="protein sequence ID" value="SOB89366.1"/>
    <property type="molecule type" value="Genomic_DNA"/>
</dbReference>
<comment type="similarity">
    <text evidence="1 2">Belongs to the phD/YefM antitoxin family.</text>
</comment>
<accession>A0A285R5H1</accession>
<dbReference type="AlphaFoldDB" id="A0A285R5H1"/>
<evidence type="ECO:0000313" key="4">
    <source>
        <dbReference type="Proteomes" id="UP000219068"/>
    </source>
</evidence>
<organism evidence="3 4">
    <name type="scientific">Thalassospira xiamenensis</name>
    <dbReference type="NCBI Taxonomy" id="220697"/>
    <lineage>
        <taxon>Bacteria</taxon>
        <taxon>Pseudomonadati</taxon>
        <taxon>Pseudomonadota</taxon>
        <taxon>Alphaproteobacteria</taxon>
        <taxon>Rhodospirillales</taxon>
        <taxon>Thalassospiraceae</taxon>
        <taxon>Thalassospira</taxon>
    </lineage>
</organism>
<dbReference type="Gene3D" id="6.10.250.330">
    <property type="match status" value="1"/>
</dbReference>
<dbReference type="NCBIfam" id="TIGR01552">
    <property type="entry name" value="phd_fam"/>
    <property type="match status" value="1"/>
</dbReference>
<protein>
    <recommendedName>
        <fullName evidence="2">Antitoxin</fullName>
    </recommendedName>
</protein>
<evidence type="ECO:0000313" key="3">
    <source>
        <dbReference type="EMBL" id="SOB89366.1"/>
    </source>
</evidence>
<evidence type="ECO:0000256" key="2">
    <source>
        <dbReference type="RuleBase" id="RU362080"/>
    </source>
</evidence>